<proteinExistence type="inferred from homology"/>
<evidence type="ECO:0000256" key="6">
    <source>
        <dbReference type="ARBA" id="ARBA00023601"/>
    </source>
</evidence>
<dbReference type="EMBL" id="JACIDT010000003">
    <property type="protein sequence ID" value="MBB3925538.1"/>
    <property type="molecule type" value="Genomic_DNA"/>
</dbReference>
<dbReference type="Pfam" id="PF04055">
    <property type="entry name" value="Radical_SAM"/>
    <property type="match status" value="1"/>
</dbReference>
<keyword evidence="5" id="KW-0411">Iron-sulfur</keyword>
<dbReference type="InterPro" id="IPR013785">
    <property type="entry name" value="Aldolase_TIM"/>
</dbReference>
<dbReference type="GO" id="GO:0051536">
    <property type="term" value="F:iron-sulfur cluster binding"/>
    <property type="evidence" value="ECO:0007669"/>
    <property type="project" value="UniProtKB-KW"/>
</dbReference>
<keyword evidence="3" id="KW-0479">Metal-binding</keyword>
<dbReference type="NCBIfam" id="TIGR03978">
    <property type="entry name" value="rSAM_paired_1"/>
    <property type="match status" value="1"/>
</dbReference>
<dbReference type="PANTHER" id="PTHR43273">
    <property type="entry name" value="ANAEROBIC SULFATASE-MATURATING ENZYME HOMOLOG ASLB-RELATED"/>
    <property type="match status" value="1"/>
</dbReference>
<gene>
    <name evidence="8" type="ORF">GGR43_001251</name>
</gene>
<comment type="caution">
    <text evidence="8">The sequence shown here is derived from an EMBL/GenBank/DDBJ whole genome shotgun (WGS) entry which is preliminary data.</text>
</comment>
<organism evidence="8 9">
    <name type="scientific">Sphingobium jiangsuense</name>
    <dbReference type="NCBI Taxonomy" id="870476"/>
    <lineage>
        <taxon>Bacteria</taxon>
        <taxon>Pseudomonadati</taxon>
        <taxon>Pseudomonadota</taxon>
        <taxon>Alphaproteobacteria</taxon>
        <taxon>Sphingomonadales</taxon>
        <taxon>Sphingomonadaceae</taxon>
        <taxon>Sphingobium</taxon>
    </lineage>
</organism>
<dbReference type="RefSeq" id="WP_188071083.1">
    <property type="nucleotide sequence ID" value="NZ_BSPS01000018.1"/>
</dbReference>
<evidence type="ECO:0000256" key="5">
    <source>
        <dbReference type="ARBA" id="ARBA00023014"/>
    </source>
</evidence>
<evidence type="ECO:0000259" key="7">
    <source>
        <dbReference type="PROSITE" id="PS51918"/>
    </source>
</evidence>
<dbReference type="GO" id="GO:0016491">
    <property type="term" value="F:oxidoreductase activity"/>
    <property type="evidence" value="ECO:0007669"/>
    <property type="project" value="InterPro"/>
</dbReference>
<evidence type="ECO:0000313" key="9">
    <source>
        <dbReference type="Proteomes" id="UP000571950"/>
    </source>
</evidence>
<evidence type="ECO:0000256" key="1">
    <source>
        <dbReference type="ARBA" id="ARBA00001966"/>
    </source>
</evidence>
<dbReference type="CDD" id="cd21109">
    <property type="entry name" value="SPASM"/>
    <property type="match status" value="1"/>
</dbReference>
<comment type="similarity">
    <text evidence="6">Belongs to the radical SAM superfamily. Anaerobic sulfatase-maturating enzyme family.</text>
</comment>
<name>A0A7W6BMV9_9SPHN</name>
<dbReference type="SFLD" id="SFLDG01067">
    <property type="entry name" value="SPASM/twitch_domain_containing"/>
    <property type="match status" value="1"/>
</dbReference>
<keyword evidence="9" id="KW-1185">Reference proteome</keyword>
<dbReference type="GO" id="GO:0046872">
    <property type="term" value="F:metal ion binding"/>
    <property type="evidence" value="ECO:0007669"/>
    <property type="project" value="UniProtKB-KW"/>
</dbReference>
<dbReference type="InterPro" id="IPR023867">
    <property type="entry name" value="Sulphatase_maturase_rSAM"/>
</dbReference>
<comment type="cofactor">
    <cofactor evidence="1">
        <name>[4Fe-4S] cluster</name>
        <dbReference type="ChEBI" id="CHEBI:49883"/>
    </cofactor>
</comment>
<dbReference type="Gene3D" id="3.20.20.70">
    <property type="entry name" value="Aldolase class I"/>
    <property type="match status" value="1"/>
</dbReference>
<keyword evidence="4" id="KW-0408">Iron</keyword>
<protein>
    <submittedName>
        <fullName evidence="8">His-Xaa-Ser system radical SAM maturase HxsB</fullName>
    </submittedName>
</protein>
<dbReference type="InterPro" id="IPR058240">
    <property type="entry name" value="rSAM_sf"/>
</dbReference>
<dbReference type="PANTHER" id="PTHR43273:SF3">
    <property type="entry name" value="ANAEROBIC SULFATASE-MATURATING ENZYME HOMOLOG ASLB-RELATED"/>
    <property type="match status" value="1"/>
</dbReference>
<evidence type="ECO:0000256" key="4">
    <source>
        <dbReference type="ARBA" id="ARBA00023004"/>
    </source>
</evidence>
<reference evidence="8 9" key="1">
    <citation type="submission" date="2020-08" db="EMBL/GenBank/DDBJ databases">
        <title>Genomic Encyclopedia of Type Strains, Phase IV (KMG-IV): sequencing the most valuable type-strain genomes for metagenomic binning, comparative biology and taxonomic classification.</title>
        <authorList>
            <person name="Goeker M."/>
        </authorList>
    </citation>
    <scope>NUCLEOTIDE SEQUENCE [LARGE SCALE GENOMIC DNA]</scope>
    <source>
        <strain evidence="8 9">DSM 26189</strain>
    </source>
</reference>
<dbReference type="SFLD" id="SFLDS00029">
    <property type="entry name" value="Radical_SAM"/>
    <property type="match status" value="1"/>
</dbReference>
<sequence>MAKFLALAEYEKPMAAGGYRPLPYRFMPLSGDRYVLTNLVGEFVITERQSLRVFADGQLSYQDELYSELKSKHFLIDGDSDVALDLLAIKVRTKLSPLANFTGLHIFVVTLRCEHSCPYCQVSRANDDRREFDMTRETALRSLDLVFRSPSPAIKIEFQGGESLLNLDLVEFIIEEAKRRNEHEQRDLAFVLATNLAVLDDRVLALAARHQVLISTSLDGPADLHNKNRPRPGGDSHARAIAGIHRARMALGRDQVGALMTTTAASLSRVRDIIDEYITQDFDGIFLRPLSPYGFAVKTKSYAAYNETKWLDFYFEGLDYIIDLNLGGFPFVEHYAAMILQKMLTPFQPGYVDLMSPAGIGIGAVVYNYDGDVYASDEARMLAEMGDTRFRIGNVHANTYEEIFLGDALLDPLEQSFAASVPMCSWCAFEPWCGSDPVFHHATQGDFVGKKPLSAFCGRNMMIFKGLLQRLNDRPQVREVFERWANIR</sequence>
<dbReference type="Proteomes" id="UP000571950">
    <property type="component" value="Unassembled WGS sequence"/>
</dbReference>
<dbReference type="SUPFAM" id="SSF102114">
    <property type="entry name" value="Radical SAM enzymes"/>
    <property type="match status" value="1"/>
</dbReference>
<dbReference type="SFLD" id="SFLDG01386">
    <property type="entry name" value="main_SPASM_domain-containing"/>
    <property type="match status" value="1"/>
</dbReference>
<feature type="domain" description="Radical SAM core" evidence="7">
    <location>
        <begin position="100"/>
        <end position="330"/>
    </location>
</feature>
<dbReference type="AlphaFoldDB" id="A0A7W6BMV9"/>
<dbReference type="InterPro" id="IPR024023">
    <property type="entry name" value="rSAM_paired_HxsB"/>
</dbReference>
<accession>A0A7W6BMV9</accession>
<evidence type="ECO:0000256" key="3">
    <source>
        <dbReference type="ARBA" id="ARBA00022723"/>
    </source>
</evidence>
<keyword evidence="2" id="KW-0949">S-adenosyl-L-methionine</keyword>
<dbReference type="SFLD" id="SFLDG01384">
    <property type="entry name" value="thioether_bond_formation_requi"/>
    <property type="match status" value="1"/>
</dbReference>
<evidence type="ECO:0000313" key="8">
    <source>
        <dbReference type="EMBL" id="MBB3925538.1"/>
    </source>
</evidence>
<evidence type="ECO:0000256" key="2">
    <source>
        <dbReference type="ARBA" id="ARBA00022691"/>
    </source>
</evidence>
<dbReference type="CDD" id="cd01335">
    <property type="entry name" value="Radical_SAM"/>
    <property type="match status" value="1"/>
</dbReference>
<dbReference type="InterPro" id="IPR007197">
    <property type="entry name" value="rSAM"/>
</dbReference>
<dbReference type="PROSITE" id="PS51918">
    <property type="entry name" value="RADICAL_SAM"/>
    <property type="match status" value="1"/>
</dbReference>